<evidence type="ECO:0000256" key="6">
    <source>
        <dbReference type="ARBA" id="ARBA00022989"/>
    </source>
</evidence>
<dbReference type="PANTHER" id="PTHR33722">
    <property type="entry name" value="CATION CHANNEL SPERM-ASSOCIATED PROTEIN SUBUNIT DELTA-RELATED"/>
    <property type="match status" value="1"/>
</dbReference>
<evidence type="ECO:0000256" key="4">
    <source>
        <dbReference type="ARBA" id="ARBA00022729"/>
    </source>
</evidence>
<feature type="transmembrane region" description="Helical" evidence="14">
    <location>
        <begin position="939"/>
        <end position="963"/>
    </location>
</feature>
<dbReference type="OMA" id="CPPGRHI"/>
<evidence type="ECO:0000256" key="7">
    <source>
        <dbReference type="ARBA" id="ARBA00023069"/>
    </source>
</evidence>
<evidence type="ECO:0000313" key="21">
    <source>
        <dbReference type="RefSeq" id="XP_035672211.1"/>
    </source>
</evidence>
<dbReference type="InterPro" id="IPR028751">
    <property type="entry name" value="CATSPERD/E"/>
</dbReference>
<dbReference type="InterPro" id="IPR053818">
    <property type="entry name" value="CATSPERE_NTD1"/>
</dbReference>
<sequence length="1005" mass="111168">MVAKMSSATARFFATIILFPVVLLHFRRCHAAWRYSWTSSLTPTEGFTTRNPIMVEHLETVSDLQWKVEPACHVTPKGSQGASIRCSSPGRYAVYPDVAGAGATDDNTLHMQVLDSPSCYRWYLTPVNRTAAVPDSSGETWLLHVWVVDDRHASLRELNNTAQEPSEYSAQLTELSWRKKQHPEVRQLHSSHVQHVLSKGTAYNRNSSLWEIVVEVDSSVEQALMVSGRAVLLDNCFVGVTQVLLHQPQFTDITMPSSVSLKGSVAAPVLVQSPVSSSVALLITSTEVLFTQDSFLTTEKLIIPDDVLQSCNGEVQGAAFTASHLYVIVCSSLCRMAQNGTWERVTVQGVSGGIVGVKARERHSRLGRAQMDDECLAVWTTSQLFLKSSSNSSMELTSLPTAQLGAGGYNNNSVPILDVSFPSDPEELGVLVQVLTAEGESKVLTLLYDLSTTVWSLPESTREHSSAGNFSLLYLASAMPEALVWDSIYVTYFFSNGSGTLQVLEGNMTSDLVDAAIESIQEITAGPNGDFVIHLTSNKLYYGRVDMENVVELSPGELPEAEFVLFFDTLGRLHRVNYDSTASSATARLFPLQAEVYSSMYPTTSCPFYRFSHEMDVDGYYIDVGEELQIWASLLYPNGSQNSVEVLVRDGHLLQQNFSSEIHPSSLYTSENMTMYFSSNVTFDMLQAEKTGSGSKTTGVVTVEVRPKQTSYACRGPVNMVTSIFVGCPPDRHIRVRRPSGSEECSSYQNYIYTLSPNMYDPTYRGEGCQGCTENSTEVTYDLDNLGCPIDVFYSDRFRPTVDLYDGDQFVREVTEDYFVWEAHGRTGYGYNATMQQAGCVCEAQTLAGMLTAGNVSSPGEAWSPQNYQPCSTPCDPPGSLSGQLEVLSSSGVSALTFGSSKGIFVFHLKVLDPECSYCILQTQFAVRVYGSPSESLELYVYLAVLAFIVGTVIILILTYYMYYKLMAKEHEKVLQEWTSKEDEEDQDGKEDGEEMEKEEEKEEM</sequence>
<keyword evidence="3 14" id="KW-0812">Transmembrane</keyword>
<feature type="domain" description="CATSPERD/E C-terminal" evidence="19">
    <location>
        <begin position="750"/>
        <end position="968"/>
    </location>
</feature>
<evidence type="ECO:0000256" key="8">
    <source>
        <dbReference type="ARBA" id="ARBA00023136"/>
    </source>
</evidence>
<dbReference type="Pfam" id="PF22843">
    <property type="entry name" value="CATSPERE_NTD2"/>
    <property type="match status" value="1"/>
</dbReference>
<reference evidence="21" key="2">
    <citation type="submission" date="2025-08" db="UniProtKB">
        <authorList>
            <consortium name="RefSeq"/>
        </authorList>
    </citation>
    <scope>IDENTIFICATION</scope>
    <source>
        <strain evidence="21">S238N-H82</strain>
        <tissue evidence="21">Testes</tissue>
    </source>
</reference>
<dbReference type="InterPro" id="IPR053816">
    <property type="entry name" value="CATSPERE_beta-prop"/>
</dbReference>
<name>A0A9J7MM31_BRAFL</name>
<feature type="region of interest" description="Disordered" evidence="13">
    <location>
        <begin position="977"/>
        <end position="1005"/>
    </location>
</feature>
<evidence type="ECO:0000259" key="19">
    <source>
        <dbReference type="Pfam" id="PF22850"/>
    </source>
</evidence>
<gene>
    <name evidence="21" type="primary">LOC118413140</name>
</gene>
<dbReference type="GO" id="GO:0036128">
    <property type="term" value="C:CatSper complex"/>
    <property type="evidence" value="ECO:0007669"/>
    <property type="project" value="InterPro"/>
</dbReference>
<keyword evidence="7" id="KW-0969">Cilium</keyword>
<evidence type="ECO:0000313" key="20">
    <source>
        <dbReference type="Proteomes" id="UP000001554"/>
    </source>
</evidence>
<evidence type="ECO:0000256" key="11">
    <source>
        <dbReference type="ARBA" id="ARBA00023273"/>
    </source>
</evidence>
<evidence type="ECO:0000256" key="5">
    <source>
        <dbReference type="ARBA" id="ARBA00022846"/>
    </source>
</evidence>
<dbReference type="AlphaFoldDB" id="A0A9J7MM31"/>
<keyword evidence="5" id="KW-0282">Flagellum</keyword>
<keyword evidence="9" id="KW-1015">Disulfide bond</keyword>
<comment type="similarity">
    <text evidence="1">Belongs to the CATSPERD family.</text>
</comment>
<evidence type="ECO:0000259" key="16">
    <source>
        <dbReference type="Pfam" id="PF22843"/>
    </source>
</evidence>
<dbReference type="KEGG" id="bfo:118413140"/>
<keyword evidence="4" id="KW-0732">Signal</keyword>
<dbReference type="InterPro" id="IPR053814">
    <property type="entry name" value="CATSPERD/E_C"/>
</dbReference>
<dbReference type="OrthoDB" id="5968869at2759"/>
<dbReference type="Pfam" id="PF22844">
    <property type="entry name" value="Beta-prop_CATSPERE"/>
    <property type="match status" value="1"/>
</dbReference>
<dbReference type="Pfam" id="PF22841">
    <property type="entry name" value="CATSPERE_NTD1"/>
    <property type="match status" value="1"/>
</dbReference>
<evidence type="ECO:0000256" key="13">
    <source>
        <dbReference type="SAM" id="MobiDB-lite"/>
    </source>
</evidence>
<evidence type="ECO:0000256" key="12">
    <source>
        <dbReference type="ARBA" id="ARBA00037793"/>
    </source>
</evidence>
<feature type="domain" description="CATSPERE beta-propeller" evidence="17">
    <location>
        <begin position="274"/>
        <end position="600"/>
    </location>
</feature>
<accession>A0A9J7MM31</accession>
<evidence type="ECO:0000256" key="1">
    <source>
        <dbReference type="ARBA" id="ARBA00010246"/>
    </source>
</evidence>
<evidence type="ECO:0000259" key="18">
    <source>
        <dbReference type="Pfam" id="PF22849"/>
    </source>
</evidence>
<keyword evidence="8 14" id="KW-0472">Membrane</keyword>
<dbReference type="InterPro" id="IPR053817">
    <property type="entry name" value="CATSPERE_NTD2"/>
</dbReference>
<dbReference type="InterPro" id="IPR053815">
    <property type="entry name" value="CATSPERE_Ig-like"/>
</dbReference>
<evidence type="ECO:0000256" key="10">
    <source>
        <dbReference type="ARBA" id="ARBA00023180"/>
    </source>
</evidence>
<feature type="compositionally biased region" description="Acidic residues" evidence="13">
    <location>
        <begin position="982"/>
        <end position="1005"/>
    </location>
</feature>
<comment type="subcellular location">
    <subcellularLocation>
        <location evidence="12">Cell projection</location>
        <location evidence="12">Cilium</location>
        <location evidence="12">Flagellum membrane</location>
        <topology evidence="12">Single-pass type I membrane protein</topology>
    </subcellularLocation>
</comment>
<keyword evidence="11" id="KW-0966">Cell projection</keyword>
<dbReference type="RefSeq" id="XP_035672211.1">
    <property type="nucleotide sequence ID" value="XM_035816318.1"/>
</dbReference>
<keyword evidence="6 14" id="KW-1133">Transmembrane helix</keyword>
<dbReference type="Proteomes" id="UP000001554">
    <property type="component" value="Chromosome 4"/>
</dbReference>
<organism evidence="20 21">
    <name type="scientific">Branchiostoma floridae</name>
    <name type="common">Florida lancelet</name>
    <name type="synonym">Amphioxus</name>
    <dbReference type="NCBI Taxonomy" id="7739"/>
    <lineage>
        <taxon>Eukaryota</taxon>
        <taxon>Metazoa</taxon>
        <taxon>Chordata</taxon>
        <taxon>Cephalochordata</taxon>
        <taxon>Leptocardii</taxon>
        <taxon>Amphioxiformes</taxon>
        <taxon>Branchiostomatidae</taxon>
        <taxon>Branchiostoma</taxon>
    </lineage>
</organism>
<evidence type="ECO:0000259" key="15">
    <source>
        <dbReference type="Pfam" id="PF22841"/>
    </source>
</evidence>
<dbReference type="PANTHER" id="PTHR33722:SF4">
    <property type="entry name" value="CATION CHANNEL SPERM-ASSOCIATED PROTEIN SUBUNIT EPSILON-LIKE"/>
    <property type="match status" value="1"/>
</dbReference>
<evidence type="ECO:0000256" key="9">
    <source>
        <dbReference type="ARBA" id="ARBA00023157"/>
    </source>
</evidence>
<feature type="domain" description="CATSPERE second N-terminal" evidence="16">
    <location>
        <begin position="119"/>
        <end position="195"/>
    </location>
</feature>
<feature type="domain" description="CATSPERE first N-terminal" evidence="15">
    <location>
        <begin position="24"/>
        <end position="102"/>
    </location>
</feature>
<dbReference type="Pfam" id="PF22849">
    <property type="entry name" value="CATSPERE_Ig-like"/>
    <property type="match status" value="1"/>
</dbReference>
<evidence type="ECO:0000259" key="17">
    <source>
        <dbReference type="Pfam" id="PF22844"/>
    </source>
</evidence>
<keyword evidence="20" id="KW-1185">Reference proteome</keyword>
<keyword evidence="10" id="KW-0325">Glycoprotein</keyword>
<proteinExistence type="inferred from homology"/>
<evidence type="ECO:0000256" key="2">
    <source>
        <dbReference type="ARBA" id="ARBA00022475"/>
    </source>
</evidence>
<dbReference type="GeneID" id="118413140"/>
<feature type="domain" description="CATSPERE Ig-like" evidence="18">
    <location>
        <begin position="611"/>
        <end position="716"/>
    </location>
</feature>
<dbReference type="Pfam" id="PF22850">
    <property type="entry name" value="CATSPERD-E_C"/>
    <property type="match status" value="1"/>
</dbReference>
<evidence type="ECO:0000256" key="14">
    <source>
        <dbReference type="SAM" id="Phobius"/>
    </source>
</evidence>
<protein>
    <submittedName>
        <fullName evidence="21">Cation channel sperm-associated protein subunit epsilon-like</fullName>
    </submittedName>
</protein>
<reference evidence="20" key="1">
    <citation type="journal article" date="2020" name="Nat. Ecol. Evol.">
        <title>Deeply conserved synteny resolves early events in vertebrate evolution.</title>
        <authorList>
            <person name="Simakov O."/>
            <person name="Marletaz F."/>
            <person name="Yue J.X."/>
            <person name="O'Connell B."/>
            <person name="Jenkins J."/>
            <person name="Brandt A."/>
            <person name="Calef R."/>
            <person name="Tung C.H."/>
            <person name="Huang T.K."/>
            <person name="Schmutz J."/>
            <person name="Satoh N."/>
            <person name="Yu J.K."/>
            <person name="Putnam N.H."/>
            <person name="Green R.E."/>
            <person name="Rokhsar D.S."/>
        </authorList>
    </citation>
    <scope>NUCLEOTIDE SEQUENCE [LARGE SCALE GENOMIC DNA]</scope>
    <source>
        <strain evidence="20">S238N-H82</strain>
    </source>
</reference>
<keyword evidence="2" id="KW-1003">Cell membrane</keyword>
<evidence type="ECO:0000256" key="3">
    <source>
        <dbReference type="ARBA" id="ARBA00022692"/>
    </source>
</evidence>